<sequence>MTRRSPVPCRRNMSADVSAVSNETSILASLNNLPHIAFGILIAGTFVFALGLRILRNTTLSNVTRNLDAVMASAEWMYFSSAEAGLFDQCDDNIAKDLSQLQVIASELREQSLRASLSCWDHLQAYCGGLPLRIIHCTGDAKILKTRIGIAREAGLRSIKKSGQNCILWTVWNHGHTPT</sequence>
<keyword evidence="1" id="KW-0812">Transmembrane</keyword>
<organism evidence="2 3">
    <name type="scientific">Mycena maculata</name>
    <dbReference type="NCBI Taxonomy" id="230809"/>
    <lineage>
        <taxon>Eukaryota</taxon>
        <taxon>Fungi</taxon>
        <taxon>Dikarya</taxon>
        <taxon>Basidiomycota</taxon>
        <taxon>Agaricomycotina</taxon>
        <taxon>Agaricomycetes</taxon>
        <taxon>Agaricomycetidae</taxon>
        <taxon>Agaricales</taxon>
        <taxon>Marasmiineae</taxon>
        <taxon>Mycenaceae</taxon>
        <taxon>Mycena</taxon>
    </lineage>
</organism>
<proteinExistence type="predicted"/>
<gene>
    <name evidence="2" type="ORF">DFH07DRAFT_855786</name>
</gene>
<keyword evidence="3" id="KW-1185">Reference proteome</keyword>
<keyword evidence="1" id="KW-0472">Membrane</keyword>
<evidence type="ECO:0000313" key="2">
    <source>
        <dbReference type="EMBL" id="KAJ7723512.1"/>
    </source>
</evidence>
<accession>A0AAD7MLV8</accession>
<evidence type="ECO:0000256" key="1">
    <source>
        <dbReference type="SAM" id="Phobius"/>
    </source>
</evidence>
<dbReference type="EMBL" id="JARJLG010000246">
    <property type="protein sequence ID" value="KAJ7723512.1"/>
    <property type="molecule type" value="Genomic_DNA"/>
</dbReference>
<reference evidence="2" key="1">
    <citation type="submission" date="2023-03" db="EMBL/GenBank/DDBJ databases">
        <title>Massive genome expansion in bonnet fungi (Mycena s.s.) driven by repeated elements and novel gene families across ecological guilds.</title>
        <authorList>
            <consortium name="Lawrence Berkeley National Laboratory"/>
            <person name="Harder C.B."/>
            <person name="Miyauchi S."/>
            <person name="Viragh M."/>
            <person name="Kuo A."/>
            <person name="Thoen E."/>
            <person name="Andreopoulos B."/>
            <person name="Lu D."/>
            <person name="Skrede I."/>
            <person name="Drula E."/>
            <person name="Henrissat B."/>
            <person name="Morin E."/>
            <person name="Kohler A."/>
            <person name="Barry K."/>
            <person name="LaButti K."/>
            <person name="Morin E."/>
            <person name="Salamov A."/>
            <person name="Lipzen A."/>
            <person name="Mereny Z."/>
            <person name="Hegedus B."/>
            <person name="Baldrian P."/>
            <person name="Stursova M."/>
            <person name="Weitz H."/>
            <person name="Taylor A."/>
            <person name="Grigoriev I.V."/>
            <person name="Nagy L.G."/>
            <person name="Martin F."/>
            <person name="Kauserud H."/>
        </authorList>
    </citation>
    <scope>NUCLEOTIDE SEQUENCE</scope>
    <source>
        <strain evidence="2">CBHHK188m</strain>
    </source>
</reference>
<keyword evidence="1" id="KW-1133">Transmembrane helix</keyword>
<name>A0AAD7MLV8_9AGAR</name>
<comment type="caution">
    <text evidence="2">The sequence shown here is derived from an EMBL/GenBank/DDBJ whole genome shotgun (WGS) entry which is preliminary data.</text>
</comment>
<feature type="transmembrane region" description="Helical" evidence="1">
    <location>
        <begin position="36"/>
        <end position="55"/>
    </location>
</feature>
<dbReference type="Proteomes" id="UP001215280">
    <property type="component" value="Unassembled WGS sequence"/>
</dbReference>
<dbReference type="AlphaFoldDB" id="A0AAD7MLV8"/>
<evidence type="ECO:0000313" key="3">
    <source>
        <dbReference type="Proteomes" id="UP001215280"/>
    </source>
</evidence>
<protein>
    <submittedName>
        <fullName evidence="2">Uncharacterized protein</fullName>
    </submittedName>
</protein>